<dbReference type="InterPro" id="IPR050351">
    <property type="entry name" value="BphY/WalK/GraS-like"/>
</dbReference>
<reference evidence="14 15" key="1">
    <citation type="submission" date="2020-10" db="EMBL/GenBank/DDBJ databases">
        <title>ChiBAC.</title>
        <authorList>
            <person name="Zenner C."/>
            <person name="Hitch T.C.A."/>
            <person name="Clavel T."/>
        </authorList>
    </citation>
    <scope>NUCLEOTIDE SEQUENCE [LARGE SCALE GENOMIC DNA]</scope>
    <source>
        <strain evidence="14 15">DSM 108991</strain>
    </source>
</reference>
<keyword evidence="6 12" id="KW-0812">Transmembrane</keyword>
<dbReference type="EC" id="2.7.13.3" evidence="3"/>
<feature type="transmembrane region" description="Helical" evidence="12">
    <location>
        <begin position="15"/>
        <end position="32"/>
    </location>
</feature>
<accession>A0ABR9RFK7</accession>
<evidence type="ECO:0000256" key="5">
    <source>
        <dbReference type="ARBA" id="ARBA00022679"/>
    </source>
</evidence>
<keyword evidence="8 12" id="KW-1133">Transmembrane helix</keyword>
<evidence type="ECO:0000256" key="4">
    <source>
        <dbReference type="ARBA" id="ARBA00022475"/>
    </source>
</evidence>
<dbReference type="GO" id="GO:0016301">
    <property type="term" value="F:kinase activity"/>
    <property type="evidence" value="ECO:0007669"/>
    <property type="project" value="UniProtKB-KW"/>
</dbReference>
<dbReference type="PANTHER" id="PTHR45453">
    <property type="entry name" value="PHOSPHATE REGULON SENSOR PROTEIN PHOR"/>
    <property type="match status" value="1"/>
</dbReference>
<sequence>MKTFGYYLKEIRRPLAVYAGTVFIFALVGYLYEVTRDAVGYALLLSAVILLVCTALDLARYLKRERRIEEIRRNLPYADPMLPGADTLAEREYQEMLTELLRKRSEEKNDAAERRQESMDYYSLWGHQIKTPIAAMRLLLQEEERERQGKDSFLREMDKELFRTEQYVEMVMTYLRIGDISQDMVLSWYPLDDLIRQAVRKYSRLFIIQKLKLDFKETDSLVLTDEKWLVFVIEQILSNALKYTKEGAVSIYVQKDGPSQIALVIADTGIGIAQEDLPRVFERGFTGYNGREYKKSTGIGLYLCRRVMDRLGHGMRIQSAPGEGTKVFLDLGRKPVEAE</sequence>
<evidence type="ECO:0000259" key="13">
    <source>
        <dbReference type="PROSITE" id="PS50109"/>
    </source>
</evidence>
<dbReference type="InterPro" id="IPR004358">
    <property type="entry name" value="Sig_transdc_His_kin-like_C"/>
</dbReference>
<dbReference type="SUPFAM" id="SSF55874">
    <property type="entry name" value="ATPase domain of HSP90 chaperone/DNA topoisomerase II/histidine kinase"/>
    <property type="match status" value="1"/>
</dbReference>
<keyword evidence="9" id="KW-0902">Two-component regulatory system</keyword>
<feature type="domain" description="Histidine kinase" evidence="13">
    <location>
        <begin position="124"/>
        <end position="335"/>
    </location>
</feature>
<keyword evidence="4" id="KW-1003">Cell membrane</keyword>
<dbReference type="PROSITE" id="PS50109">
    <property type="entry name" value="HIS_KIN"/>
    <property type="match status" value="1"/>
</dbReference>
<evidence type="ECO:0000256" key="11">
    <source>
        <dbReference type="SAM" id="Coils"/>
    </source>
</evidence>
<keyword evidence="15" id="KW-1185">Reference proteome</keyword>
<keyword evidence="7 14" id="KW-0418">Kinase</keyword>
<evidence type="ECO:0000313" key="14">
    <source>
        <dbReference type="EMBL" id="MBE5061707.1"/>
    </source>
</evidence>
<dbReference type="RefSeq" id="WP_226393870.1">
    <property type="nucleotide sequence ID" value="NZ_JADCKL010000001.1"/>
</dbReference>
<comment type="subcellular location">
    <subcellularLocation>
        <location evidence="2">Cell membrane</location>
        <topology evidence="2">Multi-pass membrane protein</topology>
    </subcellularLocation>
</comment>
<name>A0ABR9RFK7_9FIRM</name>
<evidence type="ECO:0000256" key="8">
    <source>
        <dbReference type="ARBA" id="ARBA00022989"/>
    </source>
</evidence>
<evidence type="ECO:0000313" key="15">
    <source>
        <dbReference type="Proteomes" id="UP000758652"/>
    </source>
</evidence>
<evidence type="ECO:0000256" key="7">
    <source>
        <dbReference type="ARBA" id="ARBA00022777"/>
    </source>
</evidence>
<dbReference type="Gene3D" id="3.30.565.10">
    <property type="entry name" value="Histidine kinase-like ATPase, C-terminal domain"/>
    <property type="match status" value="1"/>
</dbReference>
<dbReference type="PANTHER" id="PTHR45453:SF2">
    <property type="entry name" value="HISTIDINE KINASE"/>
    <property type="match status" value="1"/>
</dbReference>
<dbReference type="InterPro" id="IPR005467">
    <property type="entry name" value="His_kinase_dom"/>
</dbReference>
<keyword evidence="11" id="KW-0175">Coiled coil</keyword>
<evidence type="ECO:0000256" key="3">
    <source>
        <dbReference type="ARBA" id="ARBA00012438"/>
    </source>
</evidence>
<comment type="caution">
    <text evidence="14">The sequence shown here is derived from an EMBL/GenBank/DDBJ whole genome shotgun (WGS) entry which is preliminary data.</text>
</comment>
<protein>
    <recommendedName>
        <fullName evidence="3">histidine kinase</fullName>
        <ecNumber evidence="3">2.7.13.3</ecNumber>
    </recommendedName>
</protein>
<dbReference type="InterPro" id="IPR003594">
    <property type="entry name" value="HATPase_dom"/>
</dbReference>
<evidence type="ECO:0000256" key="9">
    <source>
        <dbReference type="ARBA" id="ARBA00023012"/>
    </source>
</evidence>
<dbReference type="SMART" id="SM00387">
    <property type="entry name" value="HATPase_c"/>
    <property type="match status" value="1"/>
</dbReference>
<evidence type="ECO:0000256" key="10">
    <source>
        <dbReference type="ARBA" id="ARBA00023136"/>
    </source>
</evidence>
<evidence type="ECO:0000256" key="6">
    <source>
        <dbReference type="ARBA" id="ARBA00022692"/>
    </source>
</evidence>
<dbReference type="InterPro" id="IPR036890">
    <property type="entry name" value="HATPase_C_sf"/>
</dbReference>
<dbReference type="EMBL" id="JADCKL010000001">
    <property type="protein sequence ID" value="MBE5061707.1"/>
    <property type="molecule type" value="Genomic_DNA"/>
</dbReference>
<feature type="transmembrane region" description="Helical" evidence="12">
    <location>
        <begin position="38"/>
        <end position="59"/>
    </location>
</feature>
<keyword evidence="5" id="KW-0808">Transferase</keyword>
<dbReference type="PRINTS" id="PR00344">
    <property type="entry name" value="BCTRLSENSOR"/>
</dbReference>
<comment type="catalytic activity">
    <reaction evidence="1">
        <text>ATP + protein L-histidine = ADP + protein N-phospho-L-histidine.</text>
        <dbReference type="EC" id="2.7.13.3"/>
    </reaction>
</comment>
<dbReference type="Pfam" id="PF02518">
    <property type="entry name" value="HATPase_c"/>
    <property type="match status" value="1"/>
</dbReference>
<evidence type="ECO:0000256" key="1">
    <source>
        <dbReference type="ARBA" id="ARBA00000085"/>
    </source>
</evidence>
<evidence type="ECO:0000256" key="2">
    <source>
        <dbReference type="ARBA" id="ARBA00004651"/>
    </source>
</evidence>
<evidence type="ECO:0000256" key="12">
    <source>
        <dbReference type="SAM" id="Phobius"/>
    </source>
</evidence>
<dbReference type="Proteomes" id="UP000758652">
    <property type="component" value="Unassembled WGS sequence"/>
</dbReference>
<organism evidence="14 15">
    <name type="scientific">Claveliimonas monacensis</name>
    <dbReference type="NCBI Taxonomy" id="2779351"/>
    <lineage>
        <taxon>Bacteria</taxon>
        <taxon>Bacillati</taxon>
        <taxon>Bacillota</taxon>
        <taxon>Clostridia</taxon>
        <taxon>Lachnospirales</taxon>
        <taxon>Lachnospiraceae</taxon>
        <taxon>Claveliimonas</taxon>
    </lineage>
</organism>
<feature type="coiled-coil region" evidence="11">
    <location>
        <begin position="90"/>
        <end position="117"/>
    </location>
</feature>
<proteinExistence type="predicted"/>
<keyword evidence="10 12" id="KW-0472">Membrane</keyword>
<gene>
    <name evidence="14" type="ORF">INF30_00275</name>
</gene>